<dbReference type="Pfam" id="PF03788">
    <property type="entry name" value="LrgA"/>
    <property type="match status" value="1"/>
</dbReference>
<comment type="subcellular location">
    <subcellularLocation>
        <location evidence="1">Cell membrane</location>
        <topology evidence="1">Multi-pass membrane protein</topology>
    </subcellularLocation>
</comment>
<keyword evidence="2" id="KW-1003">Cell membrane</keyword>
<evidence type="ECO:0000256" key="1">
    <source>
        <dbReference type="ARBA" id="ARBA00004651"/>
    </source>
</evidence>
<organism evidence="8 9">
    <name type="scientific">Treponema berlinense</name>
    <dbReference type="NCBI Taxonomy" id="225004"/>
    <lineage>
        <taxon>Bacteria</taxon>
        <taxon>Pseudomonadati</taxon>
        <taxon>Spirochaetota</taxon>
        <taxon>Spirochaetia</taxon>
        <taxon>Spirochaetales</taxon>
        <taxon>Treponemataceae</taxon>
        <taxon>Treponema</taxon>
    </lineage>
</organism>
<dbReference type="PANTHER" id="PTHR33931:SF2">
    <property type="entry name" value="HOLIN-LIKE PROTEIN CIDA"/>
    <property type="match status" value="1"/>
</dbReference>
<feature type="transmembrane region" description="Helical" evidence="7">
    <location>
        <begin position="58"/>
        <end position="81"/>
    </location>
</feature>
<accession>A0A1T4N488</accession>
<evidence type="ECO:0000313" key="8">
    <source>
        <dbReference type="EMBL" id="SJZ74032.1"/>
    </source>
</evidence>
<dbReference type="OrthoDB" id="3176438at2"/>
<evidence type="ECO:0000256" key="3">
    <source>
        <dbReference type="ARBA" id="ARBA00022692"/>
    </source>
</evidence>
<dbReference type="AlphaFoldDB" id="A0A1T4N488"/>
<feature type="transmembrane region" description="Helical" evidence="7">
    <location>
        <begin position="7"/>
        <end position="24"/>
    </location>
</feature>
<dbReference type="GO" id="GO:0005886">
    <property type="term" value="C:plasma membrane"/>
    <property type="evidence" value="ECO:0007669"/>
    <property type="project" value="UniProtKB-SubCell"/>
</dbReference>
<keyword evidence="4 7" id="KW-1133">Transmembrane helix</keyword>
<feature type="transmembrane region" description="Helical" evidence="7">
    <location>
        <begin position="87"/>
        <end position="111"/>
    </location>
</feature>
<dbReference type="PANTHER" id="PTHR33931">
    <property type="entry name" value="HOLIN-LIKE PROTEIN CIDA-RELATED"/>
    <property type="match status" value="1"/>
</dbReference>
<evidence type="ECO:0000256" key="2">
    <source>
        <dbReference type="ARBA" id="ARBA00022475"/>
    </source>
</evidence>
<dbReference type="EMBL" id="FUXC01000005">
    <property type="protein sequence ID" value="SJZ74032.1"/>
    <property type="molecule type" value="Genomic_DNA"/>
</dbReference>
<keyword evidence="3 7" id="KW-0812">Transmembrane</keyword>
<evidence type="ECO:0000256" key="5">
    <source>
        <dbReference type="ARBA" id="ARBA00023136"/>
    </source>
</evidence>
<evidence type="ECO:0000256" key="6">
    <source>
        <dbReference type="SAM" id="MobiDB-lite"/>
    </source>
</evidence>
<dbReference type="Proteomes" id="UP000190395">
    <property type="component" value="Unassembled WGS sequence"/>
</dbReference>
<sequence length="139" mass="15558">MKFVKQFAIFVTICFIGEVLHKVIPLPVPASIYGLVLMFCALKFKIMPLQEVEVFSDFLLEIMPLLFIPSTVGLIVAWPIIQKHWLPILIITLLGTTFIFFVVGHVTQFFAKLVSSRNNQKSSGNAESQQSNSTAGNKD</sequence>
<feature type="region of interest" description="Disordered" evidence="6">
    <location>
        <begin position="119"/>
        <end position="139"/>
    </location>
</feature>
<keyword evidence="9" id="KW-1185">Reference proteome</keyword>
<evidence type="ECO:0000256" key="7">
    <source>
        <dbReference type="SAM" id="Phobius"/>
    </source>
</evidence>
<evidence type="ECO:0000313" key="9">
    <source>
        <dbReference type="Proteomes" id="UP000190395"/>
    </source>
</evidence>
<name>A0A1T4N488_9SPIR</name>
<dbReference type="InterPro" id="IPR005538">
    <property type="entry name" value="LrgA/CidA"/>
</dbReference>
<proteinExistence type="predicted"/>
<dbReference type="RefSeq" id="WP_078930854.1">
    <property type="nucleotide sequence ID" value="NZ_CAMEQG010000033.1"/>
</dbReference>
<keyword evidence="5 7" id="KW-0472">Membrane</keyword>
<gene>
    <name evidence="8" type="ORF">SAMN02745152_01100</name>
</gene>
<dbReference type="GeneID" id="303367350"/>
<protein>
    <submittedName>
        <fullName evidence="8">Holin-like protein</fullName>
    </submittedName>
</protein>
<evidence type="ECO:0000256" key="4">
    <source>
        <dbReference type="ARBA" id="ARBA00022989"/>
    </source>
</evidence>
<dbReference type="STRING" id="225004.SAMN02745152_01100"/>
<reference evidence="8 9" key="1">
    <citation type="submission" date="2017-02" db="EMBL/GenBank/DDBJ databases">
        <authorList>
            <person name="Peterson S.W."/>
        </authorList>
    </citation>
    <scope>NUCLEOTIDE SEQUENCE [LARGE SCALE GENOMIC DNA]</scope>
    <source>
        <strain evidence="8 9">ATCC BAA-909</strain>
    </source>
</reference>